<reference evidence="1" key="1">
    <citation type="submission" date="2023-04" db="EMBL/GenBank/DDBJ databases">
        <authorList>
            <consortium name="ELIXIR-Norway"/>
        </authorList>
    </citation>
    <scope>NUCLEOTIDE SEQUENCE [LARGE SCALE GENOMIC DNA]</scope>
</reference>
<gene>
    <name evidence="1" type="ORF">MRATA1EN1_LOCUS17799</name>
</gene>
<evidence type="ECO:0000313" key="2">
    <source>
        <dbReference type="Proteomes" id="UP001176941"/>
    </source>
</evidence>
<dbReference type="EMBL" id="OX459964">
    <property type="protein sequence ID" value="CAI9168837.1"/>
    <property type="molecule type" value="Genomic_DNA"/>
</dbReference>
<evidence type="ECO:0000313" key="1">
    <source>
        <dbReference type="EMBL" id="CAI9168837.1"/>
    </source>
</evidence>
<proteinExistence type="predicted"/>
<name>A0ABN8Z7Q4_RANTA</name>
<dbReference type="Proteomes" id="UP001176941">
    <property type="component" value="Chromosome 28"/>
</dbReference>
<organism evidence="1 2">
    <name type="scientific">Rangifer tarandus platyrhynchus</name>
    <name type="common">Svalbard reindeer</name>
    <dbReference type="NCBI Taxonomy" id="3082113"/>
    <lineage>
        <taxon>Eukaryota</taxon>
        <taxon>Metazoa</taxon>
        <taxon>Chordata</taxon>
        <taxon>Craniata</taxon>
        <taxon>Vertebrata</taxon>
        <taxon>Euteleostomi</taxon>
        <taxon>Mammalia</taxon>
        <taxon>Eutheria</taxon>
        <taxon>Laurasiatheria</taxon>
        <taxon>Artiodactyla</taxon>
        <taxon>Ruminantia</taxon>
        <taxon>Pecora</taxon>
        <taxon>Cervidae</taxon>
        <taxon>Odocoileinae</taxon>
        <taxon>Rangifer</taxon>
    </lineage>
</organism>
<keyword evidence="2" id="KW-1185">Reference proteome</keyword>
<accession>A0ABN8Z7Q4</accession>
<protein>
    <submittedName>
        <fullName evidence="1">Uncharacterized protein</fullName>
    </submittedName>
</protein>
<sequence>MVIQETYLLSTQDAITGSADMAWPFLTVMFQGENPSVWSGAHPDNHGAVFEPSPNISSLTVELDLQASMMYCNISEIIPGPTFGQQKHKIIHSYKSNFNTSFPVHPL</sequence>